<comment type="caution">
    <text evidence="1">The sequence shown here is derived from an EMBL/GenBank/DDBJ whole genome shotgun (WGS) entry which is preliminary data.</text>
</comment>
<proteinExistence type="predicted"/>
<name>X1LQ89_9ZZZZ</name>
<organism evidence="1">
    <name type="scientific">marine sediment metagenome</name>
    <dbReference type="NCBI Taxonomy" id="412755"/>
    <lineage>
        <taxon>unclassified sequences</taxon>
        <taxon>metagenomes</taxon>
        <taxon>ecological metagenomes</taxon>
    </lineage>
</organism>
<dbReference type="AlphaFoldDB" id="X1LQ89"/>
<dbReference type="EMBL" id="BARV01013334">
    <property type="protein sequence ID" value="GAI21512.1"/>
    <property type="molecule type" value="Genomic_DNA"/>
</dbReference>
<accession>X1LQ89</accession>
<protein>
    <submittedName>
        <fullName evidence="1">Uncharacterized protein</fullName>
    </submittedName>
</protein>
<gene>
    <name evidence="1" type="ORF">S06H3_24149</name>
</gene>
<evidence type="ECO:0000313" key="1">
    <source>
        <dbReference type="EMBL" id="GAI21512.1"/>
    </source>
</evidence>
<reference evidence="1" key="1">
    <citation type="journal article" date="2014" name="Front. Microbiol.">
        <title>High frequency of phylogenetically diverse reductive dehalogenase-homologous genes in deep subseafloor sedimentary metagenomes.</title>
        <authorList>
            <person name="Kawai M."/>
            <person name="Futagami T."/>
            <person name="Toyoda A."/>
            <person name="Takaki Y."/>
            <person name="Nishi S."/>
            <person name="Hori S."/>
            <person name="Arai W."/>
            <person name="Tsubouchi T."/>
            <person name="Morono Y."/>
            <person name="Uchiyama I."/>
            <person name="Ito T."/>
            <person name="Fujiyama A."/>
            <person name="Inagaki F."/>
            <person name="Takami H."/>
        </authorList>
    </citation>
    <scope>NUCLEOTIDE SEQUENCE</scope>
    <source>
        <strain evidence="1">Expedition CK06-06</strain>
    </source>
</reference>
<sequence>MNSCMVGIDLGVTSEHVACISDGDGKPSKKTIRFSRRHCKSDNLDATT</sequence>